<comment type="caution">
    <text evidence="2">The sequence shown here is derived from an EMBL/GenBank/DDBJ whole genome shotgun (WGS) entry which is preliminary data.</text>
</comment>
<feature type="compositionally biased region" description="Gly residues" evidence="1">
    <location>
        <begin position="127"/>
        <end position="139"/>
    </location>
</feature>
<dbReference type="Proteomes" id="UP000245609">
    <property type="component" value="Unassembled WGS sequence"/>
</dbReference>
<protein>
    <submittedName>
        <fullName evidence="2">Uncharacterized protein</fullName>
    </submittedName>
</protein>
<keyword evidence="3" id="KW-1185">Reference proteome</keyword>
<evidence type="ECO:0000313" key="2">
    <source>
        <dbReference type="EMBL" id="PVV04485.1"/>
    </source>
</evidence>
<dbReference type="EMBL" id="MBFS01000116">
    <property type="protein sequence ID" value="PVV04485.1"/>
    <property type="molecule type" value="Genomic_DNA"/>
</dbReference>
<feature type="compositionally biased region" description="Low complexity" evidence="1">
    <location>
        <begin position="73"/>
        <end position="82"/>
    </location>
</feature>
<dbReference type="AlphaFoldDB" id="A0A2T9ZIR4"/>
<proteinExistence type="predicted"/>
<reference evidence="2 3" key="1">
    <citation type="journal article" date="2018" name="MBio">
        <title>Comparative Genomics Reveals the Core Gene Toolbox for the Fungus-Insect Symbiosis.</title>
        <authorList>
            <person name="Wang Y."/>
            <person name="Stata M."/>
            <person name="Wang W."/>
            <person name="Stajich J.E."/>
            <person name="White M.M."/>
            <person name="Moncalvo J.M."/>
        </authorList>
    </citation>
    <scope>NUCLEOTIDE SEQUENCE [LARGE SCALE GENOMIC DNA]</scope>
    <source>
        <strain evidence="2 3">SC-DP-2</strain>
    </source>
</reference>
<name>A0A2T9ZIR4_9FUNG</name>
<evidence type="ECO:0000256" key="1">
    <source>
        <dbReference type="SAM" id="MobiDB-lite"/>
    </source>
</evidence>
<gene>
    <name evidence="2" type="ORF">BB560_001017</name>
</gene>
<organism evidence="2 3">
    <name type="scientific">Smittium megazygosporum</name>
    <dbReference type="NCBI Taxonomy" id="133381"/>
    <lineage>
        <taxon>Eukaryota</taxon>
        <taxon>Fungi</taxon>
        <taxon>Fungi incertae sedis</taxon>
        <taxon>Zoopagomycota</taxon>
        <taxon>Kickxellomycotina</taxon>
        <taxon>Harpellomycetes</taxon>
        <taxon>Harpellales</taxon>
        <taxon>Legeriomycetaceae</taxon>
        <taxon>Smittium</taxon>
    </lineage>
</organism>
<feature type="region of interest" description="Disordered" evidence="1">
    <location>
        <begin position="67"/>
        <end position="139"/>
    </location>
</feature>
<feature type="compositionally biased region" description="Polar residues" evidence="1">
    <location>
        <begin position="104"/>
        <end position="119"/>
    </location>
</feature>
<dbReference type="OrthoDB" id="10626328at2759"/>
<evidence type="ECO:0000313" key="3">
    <source>
        <dbReference type="Proteomes" id="UP000245609"/>
    </source>
</evidence>
<sequence length="139" mass="15712">MQEIVKFVSRKLEPKLENAFTWFVCALVLYQLFSMYQERQRNRLNLNKSLKEQTDLKRRQAYIKIQESLINRSNSESQNSSEQAKKEDSEAKSPPAYKLPTARAYNSASGNGNFCSMTQLRERNSSSGGGTSSFPTGGG</sequence>
<accession>A0A2T9ZIR4</accession>